<dbReference type="RefSeq" id="WP_150379873.1">
    <property type="nucleotide sequence ID" value="NZ_RZUH01000009.1"/>
</dbReference>
<name>A0A5M9ZH21_9BIFI</name>
<dbReference type="AlphaFoldDB" id="A0A5M9ZH21"/>
<organism evidence="1 2">
    <name type="scientific">Bifidobacterium myosotis</name>
    <dbReference type="NCBI Taxonomy" id="1630166"/>
    <lineage>
        <taxon>Bacteria</taxon>
        <taxon>Bacillati</taxon>
        <taxon>Actinomycetota</taxon>
        <taxon>Actinomycetes</taxon>
        <taxon>Bifidobacteriales</taxon>
        <taxon>Bifidobacteriaceae</taxon>
        <taxon>Bifidobacterium</taxon>
    </lineage>
</organism>
<accession>A0A5M9ZH21</accession>
<sequence>MRTLTDISPYRLGDPTLADANGREVGGMLGLKSRPAWLHILPCTPIPVFEPAAAYPEATRTVGLFHLPFAYLPGEVWMRRPAERYGAYAMRLIVAMDALGLLAAGDGEVWFAPIPGAPDDPGAAGEFAASMDGEGGGSGFDVTAEEIQGRADDLWTGGYPIEEQLVFSRQLAYLSMRGSAVLAAQRAIALADGDDPEARAHSVEILKAARGAYGDLFAPDMTPDGVRKWAIDNKGTAFDLLDQLAGVGLESQATADAAREVFGEL</sequence>
<evidence type="ECO:0000313" key="1">
    <source>
        <dbReference type="EMBL" id="KAA8826917.1"/>
    </source>
</evidence>
<evidence type="ECO:0000313" key="2">
    <source>
        <dbReference type="Proteomes" id="UP000410049"/>
    </source>
</evidence>
<dbReference type="Proteomes" id="UP000410049">
    <property type="component" value="Unassembled WGS sequence"/>
</dbReference>
<proteinExistence type="predicted"/>
<gene>
    <name evidence="1" type="ORF">EMO91_10315</name>
</gene>
<dbReference type="EMBL" id="RZUH01000009">
    <property type="protein sequence ID" value="KAA8826917.1"/>
    <property type="molecule type" value="Genomic_DNA"/>
</dbReference>
<comment type="caution">
    <text evidence="1">The sequence shown here is derived from an EMBL/GenBank/DDBJ whole genome shotgun (WGS) entry which is preliminary data.</text>
</comment>
<reference evidence="1 2" key="1">
    <citation type="journal article" date="2019" name="Syst. Appl. Microbiol.">
        <title>Characterization of Bifidobacterium species in feaces of the Egyptian fruit bat: Description of B. vespertilionis sp. nov. and B. rousetti sp. nov.</title>
        <authorList>
            <person name="Modesto M."/>
            <person name="Satti M."/>
            <person name="Watanabe K."/>
            <person name="Puglisi E."/>
            <person name="Morelli L."/>
            <person name="Huang C.-H."/>
            <person name="Liou J.-S."/>
            <person name="Miyashita M."/>
            <person name="Tamura T."/>
            <person name="Saito S."/>
            <person name="Mori K."/>
            <person name="Huang L."/>
            <person name="Sciavilla P."/>
            <person name="Sandri C."/>
            <person name="Spiezio C."/>
            <person name="Vitali F."/>
            <person name="Cavalieri D."/>
            <person name="Perpetuini G."/>
            <person name="Tofalo R."/>
            <person name="Bonetti A."/>
            <person name="Arita M."/>
            <person name="Mattarelli P."/>
        </authorList>
    </citation>
    <scope>NUCLEOTIDE SEQUENCE [LARGE SCALE GENOMIC DNA]</scope>
    <source>
        <strain evidence="1 2">RST17</strain>
    </source>
</reference>
<protein>
    <submittedName>
        <fullName evidence="1">Uncharacterized protein</fullName>
    </submittedName>
</protein>